<evidence type="ECO:0000256" key="1">
    <source>
        <dbReference type="ARBA" id="ARBA00023125"/>
    </source>
</evidence>
<feature type="domain" description="Core-binding (CB)" evidence="5">
    <location>
        <begin position="605"/>
        <end position="693"/>
    </location>
</feature>
<evidence type="ECO:0000313" key="6">
    <source>
        <dbReference type="EMBL" id="CAG6743025.1"/>
    </source>
</evidence>
<keyword evidence="1" id="KW-0238">DNA-binding</keyword>
<evidence type="ECO:0000256" key="3">
    <source>
        <dbReference type="SAM" id="MobiDB-lite"/>
    </source>
</evidence>
<dbReference type="AlphaFoldDB" id="A0A8D9E8Z8"/>
<dbReference type="GO" id="GO:0015074">
    <property type="term" value="P:DNA integration"/>
    <property type="evidence" value="ECO:0007669"/>
    <property type="project" value="InterPro"/>
</dbReference>
<dbReference type="InterPro" id="IPR044068">
    <property type="entry name" value="CB"/>
</dbReference>
<evidence type="ECO:0008006" key="7">
    <source>
        <dbReference type="Google" id="ProtNLM"/>
    </source>
</evidence>
<feature type="region of interest" description="Disordered" evidence="3">
    <location>
        <begin position="526"/>
        <end position="601"/>
    </location>
</feature>
<dbReference type="GO" id="GO:0003677">
    <property type="term" value="F:DNA binding"/>
    <property type="evidence" value="ECO:0007669"/>
    <property type="project" value="UniProtKB-KW"/>
</dbReference>
<dbReference type="InterPro" id="IPR011010">
    <property type="entry name" value="DNA_brk_join_enz"/>
</dbReference>
<dbReference type="PROSITE" id="PS51900">
    <property type="entry name" value="CB"/>
    <property type="match status" value="1"/>
</dbReference>
<dbReference type="EMBL" id="HBUF01442472">
    <property type="protein sequence ID" value="CAG6743025.1"/>
    <property type="molecule type" value="Transcribed_RNA"/>
</dbReference>
<feature type="domain" description="Tyr recombinase" evidence="4">
    <location>
        <begin position="719"/>
        <end position="922"/>
    </location>
</feature>
<dbReference type="InterPro" id="IPR013762">
    <property type="entry name" value="Integrase-like_cat_sf"/>
</dbReference>
<dbReference type="Gene3D" id="1.10.443.10">
    <property type="entry name" value="Intergrase catalytic core"/>
    <property type="match status" value="1"/>
</dbReference>
<dbReference type="GO" id="GO:0006310">
    <property type="term" value="P:DNA recombination"/>
    <property type="evidence" value="ECO:0007669"/>
    <property type="project" value="UniProtKB-KW"/>
</dbReference>
<accession>A0A8D9E8Z8</accession>
<feature type="compositionally biased region" description="Basic and acidic residues" evidence="3">
    <location>
        <begin position="90"/>
        <end position="99"/>
    </location>
</feature>
<keyword evidence="2" id="KW-0233">DNA recombination</keyword>
<organism evidence="6">
    <name type="scientific">Cacopsylla melanoneura</name>
    <dbReference type="NCBI Taxonomy" id="428564"/>
    <lineage>
        <taxon>Eukaryota</taxon>
        <taxon>Metazoa</taxon>
        <taxon>Ecdysozoa</taxon>
        <taxon>Arthropoda</taxon>
        <taxon>Hexapoda</taxon>
        <taxon>Insecta</taxon>
        <taxon>Pterygota</taxon>
        <taxon>Neoptera</taxon>
        <taxon>Paraneoptera</taxon>
        <taxon>Hemiptera</taxon>
        <taxon>Sternorrhyncha</taxon>
        <taxon>Psylloidea</taxon>
        <taxon>Psyllidae</taxon>
        <taxon>Psyllinae</taxon>
        <taxon>Cacopsylla</taxon>
    </lineage>
</organism>
<feature type="region of interest" description="Disordered" evidence="3">
    <location>
        <begin position="89"/>
        <end position="114"/>
    </location>
</feature>
<proteinExistence type="predicted"/>
<reference evidence="6" key="1">
    <citation type="submission" date="2021-05" db="EMBL/GenBank/DDBJ databases">
        <authorList>
            <person name="Alioto T."/>
            <person name="Alioto T."/>
            <person name="Gomez Garrido J."/>
        </authorList>
    </citation>
    <scope>NUCLEOTIDE SEQUENCE</scope>
</reference>
<evidence type="ECO:0000259" key="5">
    <source>
        <dbReference type="PROSITE" id="PS51900"/>
    </source>
</evidence>
<dbReference type="InterPro" id="IPR010998">
    <property type="entry name" value="Integrase_recombinase_N"/>
</dbReference>
<dbReference type="SUPFAM" id="SSF56349">
    <property type="entry name" value="DNA breaking-rejoining enzymes"/>
    <property type="match status" value="1"/>
</dbReference>
<dbReference type="PANTHER" id="PTHR35617:SF3">
    <property type="entry name" value="CORE-BINDING (CB) DOMAIN-CONTAINING PROTEIN"/>
    <property type="match status" value="1"/>
</dbReference>
<evidence type="ECO:0000259" key="4">
    <source>
        <dbReference type="PROSITE" id="PS51898"/>
    </source>
</evidence>
<dbReference type="Gene3D" id="1.10.150.130">
    <property type="match status" value="1"/>
</dbReference>
<name>A0A8D9E8Z8_9HEMI</name>
<protein>
    <recommendedName>
        <fullName evidence="7">Tyr recombinase domain-containing protein</fullName>
    </recommendedName>
</protein>
<sequence length="935" mass="100831">MENVGSPSSVDSPSSRLFHSVLKGASLSEACAPLLSSCDNPSFPPHGRRDSFSPRIWNDCPIPGKIGIHFPNVPGDQTRRVTEACVQPQRSEHVPEPKKVQANQPPESPLFSPERGFPYKTGLKSGIFPRADSAPASKIPVVRLPGQSLPVDMSAVRAGLGPSSFCPADQLGSLPTKRKRGPSDCLLGRLPGRSPRSCYFDGADRVSSSASVMSRLDCEFEKVPAGAFSIPGVSGHNLGHAKSQNVFTAKESGFVYEPGPASHSKSPLVSKDCPRINRDLELCGFCCASRTPPPQTDSIGQPKVKSFTPLSASIYPSTSSERDRVVGRKPESLILHPPSSKPSFHVYRCFGRSLGGGSDGNVLSRKLVSGTAALAHQQKGALCCSSSNFYQQCRPEKLYNCPADRQQNCGSVHSKAGGSEICNSPPRNRKTPQLDISLEHSYSTVLHSGETEHNSRQSVARIIPSGLAPKPFHNSSHIPAMGGSGDRFVCNKSVQSGGQVCVTRSSGSSGGVHRCVFKTLDVQPGLGISPPSPHATSPSSPEHSVGSVHNCCSSVAKSVLESRPQSKDNCSSVGPARTQGPPDRSILQPSSSSDSRADIGDLVNTGWGQQIQEWSESDRKLLTAAWRPSTRKSYRRPWSRWIEWTSSRNSDPHNPLPQHLAQFLAHLHYSEGLALKSILLHKSVVATFSNPDVSSSLSSHPVVTRMIKGIAAARPAHSPRVIWNTSDLLDSIRSHSPSPSSFFQVSRHLAILLLLASGRRIHDLTLLKIDSAHLQISADFVIFWPGFGSKTDSTSYQQSGWRLSASPMENHLWCIPHWLDIFLRLRNDRCRSLKLDPLFISTCGKVRPASRAIIAGWVATALSTAKIPFSPGSIRAAVNSSLARADIPLDDIMRRANWRSADTFLRHYYRPLSAGAGSSAASALNPASVGFSPVS</sequence>
<dbReference type="PROSITE" id="PS51898">
    <property type="entry name" value="TYR_RECOMBINASE"/>
    <property type="match status" value="1"/>
</dbReference>
<evidence type="ECO:0000256" key="2">
    <source>
        <dbReference type="ARBA" id="ARBA00023172"/>
    </source>
</evidence>
<dbReference type="InterPro" id="IPR002104">
    <property type="entry name" value="Integrase_catalytic"/>
</dbReference>
<dbReference type="PANTHER" id="PTHR35617">
    <property type="entry name" value="PHAGE_INTEGRASE DOMAIN-CONTAINING PROTEIN"/>
    <property type="match status" value="1"/>
</dbReference>